<dbReference type="EMBL" id="PXOG01000148">
    <property type="protein sequence ID" value="RGP72401.1"/>
    <property type="molecule type" value="Genomic_DNA"/>
</dbReference>
<keyword evidence="5" id="KW-1185">Reference proteome</keyword>
<dbReference type="Gene3D" id="2.40.40.10">
    <property type="entry name" value="RlpA-like domain"/>
    <property type="match status" value="1"/>
</dbReference>
<evidence type="ECO:0000313" key="4">
    <source>
        <dbReference type="EMBL" id="RGP72401.1"/>
    </source>
</evidence>
<sequence>MHFPKLLPAILAMAFNLPDVVAVPSSLDLSGRDSSAANVDLNVRGVKISPIMKPKPQGSGSKYVVPEPDTDGSDKPAQTTQKPAQTTRKTTQPTQKADSNTPVTQQPQTFKGLASYYYQNERTGKCGKLYQDGDFVVALDNRRFDMSLCDKKIRVVSSYSKRVVDVTVVDSTDGGNDENWLDLSLAAFKQISSLENGVESVTWNII</sequence>
<protein>
    <submittedName>
        <fullName evidence="4">Barwin-like endoglucanase</fullName>
    </submittedName>
</protein>
<dbReference type="OrthoDB" id="406505at2759"/>
<dbReference type="InterPro" id="IPR036908">
    <property type="entry name" value="RlpA-like_sf"/>
</dbReference>
<gene>
    <name evidence="4" type="ORF">FLONG3_6797</name>
</gene>
<feature type="signal peptide" evidence="3">
    <location>
        <begin position="1"/>
        <end position="22"/>
    </location>
</feature>
<dbReference type="PANTHER" id="PTHR31836:SF28">
    <property type="entry name" value="SRCR DOMAIN-CONTAINING PROTEIN-RELATED"/>
    <property type="match status" value="1"/>
</dbReference>
<dbReference type="SUPFAM" id="SSF50685">
    <property type="entry name" value="Barwin-like endoglucanases"/>
    <property type="match status" value="1"/>
</dbReference>
<proteinExistence type="predicted"/>
<organism evidence="4 5">
    <name type="scientific">Fusarium longipes</name>
    <dbReference type="NCBI Taxonomy" id="694270"/>
    <lineage>
        <taxon>Eukaryota</taxon>
        <taxon>Fungi</taxon>
        <taxon>Dikarya</taxon>
        <taxon>Ascomycota</taxon>
        <taxon>Pezizomycotina</taxon>
        <taxon>Sordariomycetes</taxon>
        <taxon>Hypocreomycetidae</taxon>
        <taxon>Hypocreales</taxon>
        <taxon>Nectriaceae</taxon>
        <taxon>Fusarium</taxon>
    </lineage>
</organism>
<evidence type="ECO:0000256" key="2">
    <source>
        <dbReference type="SAM" id="MobiDB-lite"/>
    </source>
</evidence>
<dbReference type="InterPro" id="IPR051477">
    <property type="entry name" value="Expansin_CellWall"/>
</dbReference>
<comment type="caution">
    <text evidence="4">The sequence shown here is derived from an EMBL/GenBank/DDBJ whole genome shotgun (WGS) entry which is preliminary data.</text>
</comment>
<dbReference type="PANTHER" id="PTHR31836">
    <property type="match status" value="1"/>
</dbReference>
<keyword evidence="1 3" id="KW-0732">Signal</keyword>
<reference evidence="4 5" key="1">
    <citation type="journal article" date="2018" name="PLoS Pathog.">
        <title>Evolution of structural diversity of trichothecenes, a family of toxins produced by plant pathogenic and entomopathogenic fungi.</title>
        <authorList>
            <person name="Proctor R.H."/>
            <person name="McCormick S.P."/>
            <person name="Kim H.S."/>
            <person name="Cardoza R.E."/>
            <person name="Stanley A.M."/>
            <person name="Lindo L."/>
            <person name="Kelly A."/>
            <person name="Brown D.W."/>
            <person name="Lee T."/>
            <person name="Vaughan M.M."/>
            <person name="Alexander N.J."/>
            <person name="Busman M."/>
            <person name="Gutierrez S."/>
        </authorList>
    </citation>
    <scope>NUCLEOTIDE SEQUENCE [LARGE SCALE GENOMIC DNA]</scope>
    <source>
        <strain evidence="4 5">NRRL 20695</strain>
    </source>
</reference>
<feature type="chain" id="PRO_5017250132" evidence="3">
    <location>
        <begin position="23"/>
        <end position="206"/>
    </location>
</feature>
<dbReference type="AlphaFoldDB" id="A0A395SJ36"/>
<name>A0A395SJ36_9HYPO</name>
<evidence type="ECO:0000256" key="1">
    <source>
        <dbReference type="ARBA" id="ARBA00022729"/>
    </source>
</evidence>
<dbReference type="STRING" id="694270.A0A395SJ36"/>
<dbReference type="CDD" id="cd22191">
    <property type="entry name" value="DPBB_RlpA_EXP_N-like"/>
    <property type="match status" value="1"/>
</dbReference>
<feature type="region of interest" description="Disordered" evidence="2">
    <location>
        <begin position="50"/>
        <end position="106"/>
    </location>
</feature>
<dbReference type="Proteomes" id="UP000266234">
    <property type="component" value="Unassembled WGS sequence"/>
</dbReference>
<evidence type="ECO:0000313" key="5">
    <source>
        <dbReference type="Proteomes" id="UP000266234"/>
    </source>
</evidence>
<evidence type="ECO:0000256" key="3">
    <source>
        <dbReference type="SAM" id="SignalP"/>
    </source>
</evidence>
<feature type="compositionally biased region" description="Low complexity" evidence="2">
    <location>
        <begin position="75"/>
        <end position="97"/>
    </location>
</feature>
<accession>A0A395SJ36</accession>